<dbReference type="InterPro" id="IPR009003">
    <property type="entry name" value="Peptidase_S1_PA"/>
</dbReference>
<reference evidence="1" key="1">
    <citation type="journal article" date="2020" name="bioRxiv">
        <title>Comparative genomics of Chlamydomonas.</title>
        <authorList>
            <person name="Craig R.J."/>
            <person name="Hasan A.R."/>
            <person name="Ness R.W."/>
            <person name="Keightley P.D."/>
        </authorList>
    </citation>
    <scope>NUCLEOTIDE SEQUENCE</scope>
    <source>
        <strain evidence="1">CCAP 11/70</strain>
    </source>
</reference>
<comment type="caution">
    <text evidence="1">The sequence shown here is derived from an EMBL/GenBank/DDBJ whole genome shotgun (WGS) entry which is preliminary data.</text>
</comment>
<name>A0A835XXZ3_9CHLO</name>
<dbReference type="EMBL" id="JAEHOE010000046">
    <property type="protein sequence ID" value="KAG2492273.1"/>
    <property type="molecule type" value="Genomic_DNA"/>
</dbReference>
<dbReference type="SUPFAM" id="SSF50494">
    <property type="entry name" value="Trypsin-like serine proteases"/>
    <property type="match status" value="1"/>
</dbReference>
<dbReference type="AlphaFoldDB" id="A0A835XXZ3"/>
<accession>A0A835XXZ3</accession>
<dbReference type="OrthoDB" id="531738at2759"/>
<evidence type="ECO:0008006" key="3">
    <source>
        <dbReference type="Google" id="ProtNLM"/>
    </source>
</evidence>
<keyword evidence="2" id="KW-1185">Reference proteome</keyword>
<protein>
    <recommendedName>
        <fullName evidence="3">Serine protease</fullName>
    </recommendedName>
</protein>
<dbReference type="Gene3D" id="2.40.10.10">
    <property type="entry name" value="Trypsin-like serine proteases"/>
    <property type="match status" value="1"/>
</dbReference>
<organism evidence="1 2">
    <name type="scientific">Edaphochlamys debaryana</name>
    <dbReference type="NCBI Taxonomy" id="47281"/>
    <lineage>
        <taxon>Eukaryota</taxon>
        <taxon>Viridiplantae</taxon>
        <taxon>Chlorophyta</taxon>
        <taxon>core chlorophytes</taxon>
        <taxon>Chlorophyceae</taxon>
        <taxon>CS clade</taxon>
        <taxon>Chlamydomonadales</taxon>
        <taxon>Chlamydomonadales incertae sedis</taxon>
        <taxon>Edaphochlamys</taxon>
    </lineage>
</organism>
<proteinExistence type="predicted"/>
<dbReference type="InterPro" id="IPR043504">
    <property type="entry name" value="Peptidase_S1_PA_chymotrypsin"/>
</dbReference>
<gene>
    <name evidence="1" type="ORF">HYH03_009513</name>
</gene>
<sequence length="207" mass="21657">MEAQLWLGLDIPLDANANTPATRLHDQRIFDTTRLRLVKLYRPSQAGQPAGEFSGFLYSPSAPVIVTAGHIAIDSTDHPPGTEPPSMKFRARYGKGIVSRAGMGCLTVTAPADRGYVGGPVVNKYGHLLGIIAEGVDAAMSAPGLNITGSAAPPSQPPLILSHGLQGSIFFQGREGPSVPTAPQVRVANSTDLHTFLLQSGQPGLAT</sequence>
<evidence type="ECO:0000313" key="2">
    <source>
        <dbReference type="Proteomes" id="UP000612055"/>
    </source>
</evidence>
<dbReference type="Proteomes" id="UP000612055">
    <property type="component" value="Unassembled WGS sequence"/>
</dbReference>
<evidence type="ECO:0000313" key="1">
    <source>
        <dbReference type="EMBL" id="KAG2492273.1"/>
    </source>
</evidence>